<dbReference type="Proteomes" id="UP001055072">
    <property type="component" value="Unassembled WGS sequence"/>
</dbReference>
<gene>
    <name evidence="1" type="ORF">BDY19DRAFT_912651</name>
</gene>
<organism evidence="1 2">
    <name type="scientific">Irpex rosettiformis</name>
    <dbReference type="NCBI Taxonomy" id="378272"/>
    <lineage>
        <taxon>Eukaryota</taxon>
        <taxon>Fungi</taxon>
        <taxon>Dikarya</taxon>
        <taxon>Basidiomycota</taxon>
        <taxon>Agaricomycotina</taxon>
        <taxon>Agaricomycetes</taxon>
        <taxon>Polyporales</taxon>
        <taxon>Irpicaceae</taxon>
        <taxon>Irpex</taxon>
    </lineage>
</organism>
<sequence>MPSDRIRSSSGYADKGYHGSRDSPSRHYYPDHGSRDYNDVEMHPPSPSPSKRLRTRSQDPYMSDSGARTASTSSKRTPKLNDNRHHPYASTQDRSAQDVMRQTDIDRLESLSSSRTAQGSHHRGSSYRPPSSNRPIVEKSRDPRRCPPEDPRRRAPSPTPTLSSSTQSPTNNVPAVAPADTPHHEAPRAQPTNVPLPESPIAETPKLLLSEAEWYTDVPPDTMARYHKGKMSTTIEERRNQGLRPFFYKCGFEGHYGEILVAIFEDLGIYTLAELAVLCDNGLEGKLIERLGAQHRMPWFPRKCIEVRLQELKEKRKKAGNLNIT</sequence>
<comment type="caution">
    <text evidence="1">The sequence shown here is derived from an EMBL/GenBank/DDBJ whole genome shotgun (WGS) entry which is preliminary data.</text>
</comment>
<keyword evidence="2" id="KW-1185">Reference proteome</keyword>
<name>A0ACB8UJD1_9APHY</name>
<proteinExistence type="predicted"/>
<reference evidence="1" key="1">
    <citation type="journal article" date="2021" name="Environ. Microbiol.">
        <title>Gene family expansions and transcriptome signatures uncover fungal adaptations to wood decay.</title>
        <authorList>
            <person name="Hage H."/>
            <person name="Miyauchi S."/>
            <person name="Viragh M."/>
            <person name="Drula E."/>
            <person name="Min B."/>
            <person name="Chaduli D."/>
            <person name="Navarro D."/>
            <person name="Favel A."/>
            <person name="Norest M."/>
            <person name="Lesage-Meessen L."/>
            <person name="Balint B."/>
            <person name="Merenyi Z."/>
            <person name="de Eugenio L."/>
            <person name="Morin E."/>
            <person name="Martinez A.T."/>
            <person name="Baldrian P."/>
            <person name="Stursova M."/>
            <person name="Martinez M.J."/>
            <person name="Novotny C."/>
            <person name="Magnuson J.K."/>
            <person name="Spatafora J.W."/>
            <person name="Maurice S."/>
            <person name="Pangilinan J."/>
            <person name="Andreopoulos W."/>
            <person name="LaButti K."/>
            <person name="Hundley H."/>
            <person name="Na H."/>
            <person name="Kuo A."/>
            <person name="Barry K."/>
            <person name="Lipzen A."/>
            <person name="Henrissat B."/>
            <person name="Riley R."/>
            <person name="Ahrendt S."/>
            <person name="Nagy L.G."/>
            <person name="Grigoriev I.V."/>
            <person name="Martin F."/>
            <person name="Rosso M.N."/>
        </authorList>
    </citation>
    <scope>NUCLEOTIDE SEQUENCE</scope>
    <source>
        <strain evidence="1">CBS 384.51</strain>
    </source>
</reference>
<dbReference type="EMBL" id="MU274900">
    <property type="protein sequence ID" value="KAI0094415.1"/>
    <property type="molecule type" value="Genomic_DNA"/>
</dbReference>
<evidence type="ECO:0000313" key="2">
    <source>
        <dbReference type="Proteomes" id="UP001055072"/>
    </source>
</evidence>
<evidence type="ECO:0000313" key="1">
    <source>
        <dbReference type="EMBL" id="KAI0094415.1"/>
    </source>
</evidence>
<accession>A0ACB8UJD1</accession>
<protein>
    <submittedName>
        <fullName evidence="1">Uncharacterized protein</fullName>
    </submittedName>
</protein>